<dbReference type="PANTHER" id="PTHR23150">
    <property type="entry name" value="SULFATASE MODIFYING FACTOR 1, 2"/>
    <property type="match status" value="1"/>
</dbReference>
<dbReference type="EMBL" id="AP025730">
    <property type="protein sequence ID" value="BDI06126.1"/>
    <property type="molecule type" value="Genomic_DNA"/>
</dbReference>
<dbReference type="InterPro" id="IPR051043">
    <property type="entry name" value="Sulfatase_Mod_Factor_Kinase"/>
</dbReference>
<feature type="compositionally biased region" description="Basic and acidic residues" evidence="1">
    <location>
        <begin position="241"/>
        <end position="251"/>
    </location>
</feature>
<name>A0ABM7YNR0_9BURK</name>
<reference evidence="3" key="1">
    <citation type="submission" date="2022-04" db="EMBL/GenBank/DDBJ databases">
        <title>Whole genome sequence of Sphaerotilus sp. FB-5.</title>
        <authorList>
            <person name="Takeda M."/>
            <person name="Narihara S."/>
            <person name="Akimoto M."/>
            <person name="Akimoto R."/>
            <person name="Nishiyashiki S."/>
            <person name="Murakami T."/>
        </authorList>
    </citation>
    <scope>NUCLEOTIDE SEQUENCE</scope>
    <source>
        <strain evidence="3">FB-5</strain>
    </source>
</reference>
<organism evidence="3 4">
    <name type="scientific">Sphaerotilus microaerophilus</name>
    <dbReference type="NCBI Taxonomy" id="2914710"/>
    <lineage>
        <taxon>Bacteria</taxon>
        <taxon>Pseudomonadati</taxon>
        <taxon>Pseudomonadota</taxon>
        <taxon>Betaproteobacteria</taxon>
        <taxon>Burkholderiales</taxon>
        <taxon>Sphaerotilaceae</taxon>
        <taxon>Sphaerotilus</taxon>
    </lineage>
</organism>
<dbReference type="PANTHER" id="PTHR23150:SF19">
    <property type="entry name" value="FORMYLGLYCINE-GENERATING ENZYME"/>
    <property type="match status" value="1"/>
</dbReference>
<keyword evidence="4" id="KW-1185">Reference proteome</keyword>
<evidence type="ECO:0000313" key="3">
    <source>
        <dbReference type="EMBL" id="BDI06126.1"/>
    </source>
</evidence>
<feature type="domain" description="Sulfatase-modifying factor enzyme-like" evidence="2">
    <location>
        <begin position="668"/>
        <end position="884"/>
    </location>
</feature>
<dbReference type="InterPro" id="IPR005532">
    <property type="entry name" value="SUMF_dom"/>
</dbReference>
<dbReference type="RefSeq" id="WP_251969438.1">
    <property type="nucleotide sequence ID" value="NZ_AP025730.1"/>
</dbReference>
<feature type="region of interest" description="Disordered" evidence="1">
    <location>
        <begin position="236"/>
        <end position="255"/>
    </location>
</feature>
<dbReference type="Gene3D" id="3.90.1580.10">
    <property type="entry name" value="paralog of FGE (formylglycine-generating enzyme)"/>
    <property type="match status" value="1"/>
</dbReference>
<gene>
    <name evidence="3" type="ORF">CATMQ487_30960</name>
</gene>
<accession>A0ABM7YNR0</accession>
<sequence length="916" mass="101582">MNGRLSLTGRADLLRALHQAVGADAERRIAAVLEFVRNDPPPPVFAVLHATESGEDTAHIVSAVEPKATPPVLQTSFFALTGYRRLPEPMPEEAEAAKAVAEAIEPLSDKDCEPSGLPLPFQPLVRRERLWPRLRQSLQQRWTAGVDLPRLVAHLSRGELPRRLPARRHSGLTAQVFVLWDAADRLTPYAEDYRRLIAELHHLHGAAGLRLWQVHDGPDEVWGEWAPERVAWPERWPGSPWRKDNTERPGDAADLPDIPSGSRVLLLSDLGGLARHAAPARRWMRALQRWRADGVATTAWVPQGPGWVAPALAAHADEVHCLTPNPSRVRAAGRPGASSLETHIERHQQRQNDLCDELLVRASICIHLEPALLRSLRHTLPALAAEPGLEALAWSRQPVVRSSRVSRALSAEHAPEYRRRFGELGEQAQRVVLGRLLAAHRCHGRSTETTEVLIWQAHARKAAADAEAATVESARKWTLAWSERVKQDASRGAVSDAARGYATDLLARTGSDAAFMADQSRWISQVWALSDRITVPQGLSAEHVHAALRQTRNRNSIDIVNWTLEMQDRAVRLASTSPVKQDRSFSFLSDSCWIEGSCLGQRVVLREPVLSPVALVRSGDPGQRLVFSAQGQELTFTELVRPAWASDWGLDRYGLFATLEVAGVSQRMRWIPPGRFLMGSPGDEPGRYTLDGPQHEVTLTRGFWLADTCCTQALWLAVMGGENPSQFTGDPSLPVDSVSWDDALSFLTRLERKLPVVVETALPTEAQWEYACRAGTATRYCFGNDISPEQANFGSNVGRTIVVKSLPANPWGLYEMHGNVDEWCADARRIYGVEPVSDPNGGQEDGNRVLRGGAWFSEPRRARSGYRARSFHNSRVDTRGFRFALKCIEAGAEGGMDFAWAEVSKPTKSRRKAKRK</sequence>
<proteinExistence type="predicted"/>
<dbReference type="InterPro" id="IPR042095">
    <property type="entry name" value="SUMF_sf"/>
</dbReference>
<dbReference type="Pfam" id="PF03781">
    <property type="entry name" value="FGE-sulfatase"/>
    <property type="match status" value="1"/>
</dbReference>
<protein>
    <recommendedName>
        <fullName evidence="2">Sulfatase-modifying factor enzyme-like domain-containing protein</fullName>
    </recommendedName>
</protein>
<dbReference type="SUPFAM" id="SSF56436">
    <property type="entry name" value="C-type lectin-like"/>
    <property type="match status" value="1"/>
</dbReference>
<evidence type="ECO:0000256" key="1">
    <source>
        <dbReference type="SAM" id="MobiDB-lite"/>
    </source>
</evidence>
<evidence type="ECO:0000259" key="2">
    <source>
        <dbReference type="Pfam" id="PF03781"/>
    </source>
</evidence>
<evidence type="ECO:0000313" key="4">
    <source>
        <dbReference type="Proteomes" id="UP001057498"/>
    </source>
</evidence>
<dbReference type="InterPro" id="IPR016187">
    <property type="entry name" value="CTDL_fold"/>
</dbReference>
<dbReference type="Proteomes" id="UP001057498">
    <property type="component" value="Chromosome"/>
</dbReference>